<name>A0A4S1WGZ1_9SPHN</name>
<keyword evidence="1" id="KW-0472">Membrane</keyword>
<evidence type="ECO:0000313" key="3">
    <source>
        <dbReference type="Proteomes" id="UP000309848"/>
    </source>
</evidence>
<feature type="transmembrane region" description="Helical" evidence="1">
    <location>
        <begin position="177"/>
        <end position="194"/>
    </location>
</feature>
<accession>A0A4S1WGZ1</accession>
<feature type="transmembrane region" description="Helical" evidence="1">
    <location>
        <begin position="252"/>
        <end position="269"/>
    </location>
</feature>
<keyword evidence="1" id="KW-0812">Transmembrane</keyword>
<feature type="transmembrane region" description="Helical" evidence="1">
    <location>
        <begin position="206"/>
        <end position="225"/>
    </location>
</feature>
<evidence type="ECO:0000313" key="2">
    <source>
        <dbReference type="EMBL" id="TGX42289.1"/>
    </source>
</evidence>
<reference evidence="2 3" key="1">
    <citation type="submission" date="2019-04" db="EMBL/GenBank/DDBJ databases">
        <title>Sphingomonas psychrotolerans sp. nov., isolated from soil in the Tianshan Mountains, Xinjiang, China.</title>
        <authorList>
            <person name="Luo Y."/>
            <person name="Sheng H."/>
        </authorList>
    </citation>
    <scope>NUCLEOTIDE SEQUENCE [LARGE SCALE GENOMIC DNA]</scope>
    <source>
        <strain evidence="2 3">KIS18-15</strain>
    </source>
</reference>
<evidence type="ECO:0000256" key="1">
    <source>
        <dbReference type="SAM" id="Phobius"/>
    </source>
</evidence>
<keyword evidence="3" id="KW-1185">Reference proteome</keyword>
<gene>
    <name evidence="2" type="ORF">E5A74_10575</name>
</gene>
<organism evidence="2 3">
    <name type="scientific">Sphingomonas naasensis</name>
    <dbReference type="NCBI Taxonomy" id="1344951"/>
    <lineage>
        <taxon>Bacteria</taxon>
        <taxon>Pseudomonadati</taxon>
        <taxon>Pseudomonadota</taxon>
        <taxon>Alphaproteobacteria</taxon>
        <taxon>Sphingomonadales</taxon>
        <taxon>Sphingomonadaceae</taxon>
        <taxon>Sphingomonas</taxon>
    </lineage>
</organism>
<proteinExistence type="predicted"/>
<sequence>MAIADETVAAFRQLAQAVHQAGESGNFGADQSAALANAETALNAAIRNFAAAPGDETAQRAAAAAAGRAERMLASATPADLDAALREIADATRLLLAATGAARAHTAALPSIQGSLRIARRPAPTGVLSATGADDNIEAGGGDPTVYNKLITLFPAEALTLYGSGLAIFPNGAVKKLVVLIVCVVLLFFVRRLANTSRPVANEPTNLDAAAVWVAVTAFLLWATATDAEWLFGFYDLTGFGLPERAEVVRQWAAFLGAAFVLGATAFYTPKPLPSEGTAG</sequence>
<dbReference type="EMBL" id="SRXU01000004">
    <property type="protein sequence ID" value="TGX42289.1"/>
    <property type="molecule type" value="Genomic_DNA"/>
</dbReference>
<comment type="caution">
    <text evidence="2">The sequence shown here is derived from an EMBL/GenBank/DDBJ whole genome shotgun (WGS) entry which is preliminary data.</text>
</comment>
<dbReference type="RefSeq" id="WP_135984631.1">
    <property type="nucleotide sequence ID" value="NZ_JAASQM010000004.1"/>
</dbReference>
<keyword evidence="1" id="KW-1133">Transmembrane helix</keyword>
<dbReference type="Proteomes" id="UP000309848">
    <property type="component" value="Unassembled WGS sequence"/>
</dbReference>
<protein>
    <submittedName>
        <fullName evidence="2">Uncharacterized protein</fullName>
    </submittedName>
</protein>
<dbReference type="AlphaFoldDB" id="A0A4S1WGZ1"/>